<dbReference type="SUPFAM" id="SSF52047">
    <property type="entry name" value="RNI-like"/>
    <property type="match status" value="1"/>
</dbReference>
<reference evidence="1" key="1">
    <citation type="submission" date="2023-02" db="EMBL/GenBank/DDBJ databases">
        <title>Colletotrichum kahawae CIFC_Que2 genome sequencing and assembly.</title>
        <authorList>
            <person name="Baroncelli R."/>
        </authorList>
    </citation>
    <scope>NUCLEOTIDE SEQUENCE</scope>
    <source>
        <strain evidence="1">CIFC_Que2</strain>
    </source>
</reference>
<protein>
    <submittedName>
        <fullName evidence="1">Uncharacterized protein</fullName>
    </submittedName>
</protein>
<sequence length="357" mass="40065">MGLQALPASIWERSHELSNGVPGWAISHHHFPRLLAQLVVMILLNLKRVRHLTLQLSTHILQEITEFASQTILMPQQDGKKNKICQLSTLRYLAMGAISSDQLQLVAQIGPGFGALFSWDVGAEVFLQGFAVKNALANIAPKLGSIALNHCFISKSQLHQVLNRCQALEKFIFICGGAPAGYPLPSPGDTIDMLEKHTATLKTLCLDFRDFDYSRNYIPLYGLGEFTALERLSLSNNTIRWIIDNTFGCEGIYKEVKRDTALNATITYIPFLSTIPPSLKVFHIADLTQGDQTKGDQTQTYSIPQEKLATIFKRIENKPFFFQYSDLDCTGVMWSYRILRRMGVLVCRDSSQAPALW</sequence>
<name>A0AAD9YTZ3_COLKA</name>
<gene>
    <name evidence="1" type="ORF">CKAH01_11727</name>
</gene>
<dbReference type="AlphaFoldDB" id="A0AAD9YTZ3"/>
<dbReference type="EMBL" id="VYYT01000011">
    <property type="protein sequence ID" value="KAK2778482.1"/>
    <property type="molecule type" value="Genomic_DNA"/>
</dbReference>
<evidence type="ECO:0000313" key="2">
    <source>
        <dbReference type="Proteomes" id="UP001281614"/>
    </source>
</evidence>
<keyword evidence="2" id="KW-1185">Reference proteome</keyword>
<comment type="caution">
    <text evidence="1">The sequence shown here is derived from an EMBL/GenBank/DDBJ whole genome shotgun (WGS) entry which is preliminary data.</text>
</comment>
<organism evidence="1 2">
    <name type="scientific">Colletotrichum kahawae</name>
    <name type="common">Coffee berry disease fungus</name>
    <dbReference type="NCBI Taxonomy" id="34407"/>
    <lineage>
        <taxon>Eukaryota</taxon>
        <taxon>Fungi</taxon>
        <taxon>Dikarya</taxon>
        <taxon>Ascomycota</taxon>
        <taxon>Pezizomycotina</taxon>
        <taxon>Sordariomycetes</taxon>
        <taxon>Hypocreomycetidae</taxon>
        <taxon>Glomerellales</taxon>
        <taxon>Glomerellaceae</taxon>
        <taxon>Colletotrichum</taxon>
        <taxon>Colletotrichum gloeosporioides species complex</taxon>
    </lineage>
</organism>
<accession>A0AAD9YTZ3</accession>
<evidence type="ECO:0000313" key="1">
    <source>
        <dbReference type="EMBL" id="KAK2778482.1"/>
    </source>
</evidence>
<proteinExistence type="predicted"/>
<dbReference type="Proteomes" id="UP001281614">
    <property type="component" value="Unassembled WGS sequence"/>
</dbReference>